<evidence type="ECO:0000313" key="2">
    <source>
        <dbReference type="Proteomes" id="UP001359559"/>
    </source>
</evidence>
<comment type="caution">
    <text evidence="1">The sequence shown here is derived from an EMBL/GenBank/DDBJ whole genome shotgun (WGS) entry which is preliminary data.</text>
</comment>
<sequence length="69" mass="7655">MNGVVEANLCKIKVAFTLSKSLLAFGPTLSPDKIPVPNYTIFADKEAMYEDMYFVSKFPVCVTVVCLVF</sequence>
<proteinExistence type="predicted"/>
<protein>
    <submittedName>
        <fullName evidence="1">Uncharacterized protein</fullName>
    </submittedName>
</protein>
<dbReference type="Proteomes" id="UP001359559">
    <property type="component" value="Unassembled WGS sequence"/>
</dbReference>
<evidence type="ECO:0000313" key="1">
    <source>
        <dbReference type="EMBL" id="KAK7272154.1"/>
    </source>
</evidence>
<name>A0AAN9IBL5_CLITE</name>
<accession>A0AAN9IBL5</accession>
<dbReference type="EMBL" id="JAYKXN010000007">
    <property type="protein sequence ID" value="KAK7272154.1"/>
    <property type="molecule type" value="Genomic_DNA"/>
</dbReference>
<keyword evidence="2" id="KW-1185">Reference proteome</keyword>
<dbReference type="AlphaFoldDB" id="A0AAN9IBL5"/>
<organism evidence="1 2">
    <name type="scientific">Clitoria ternatea</name>
    <name type="common">Butterfly pea</name>
    <dbReference type="NCBI Taxonomy" id="43366"/>
    <lineage>
        <taxon>Eukaryota</taxon>
        <taxon>Viridiplantae</taxon>
        <taxon>Streptophyta</taxon>
        <taxon>Embryophyta</taxon>
        <taxon>Tracheophyta</taxon>
        <taxon>Spermatophyta</taxon>
        <taxon>Magnoliopsida</taxon>
        <taxon>eudicotyledons</taxon>
        <taxon>Gunneridae</taxon>
        <taxon>Pentapetalae</taxon>
        <taxon>rosids</taxon>
        <taxon>fabids</taxon>
        <taxon>Fabales</taxon>
        <taxon>Fabaceae</taxon>
        <taxon>Papilionoideae</taxon>
        <taxon>50 kb inversion clade</taxon>
        <taxon>NPAAA clade</taxon>
        <taxon>indigoferoid/millettioid clade</taxon>
        <taxon>Phaseoleae</taxon>
        <taxon>Clitoria</taxon>
    </lineage>
</organism>
<gene>
    <name evidence="1" type="ORF">RJT34_28583</name>
</gene>
<reference evidence="1 2" key="1">
    <citation type="submission" date="2024-01" db="EMBL/GenBank/DDBJ databases">
        <title>The genomes of 5 underutilized Papilionoideae crops provide insights into root nodulation and disease resistance.</title>
        <authorList>
            <person name="Yuan L."/>
        </authorList>
    </citation>
    <scope>NUCLEOTIDE SEQUENCE [LARGE SCALE GENOMIC DNA]</scope>
    <source>
        <strain evidence="1">LY-2023</strain>
        <tissue evidence="1">Leaf</tissue>
    </source>
</reference>